<dbReference type="Proteomes" id="UP001186974">
    <property type="component" value="Unassembled WGS sequence"/>
</dbReference>
<evidence type="ECO:0000313" key="2">
    <source>
        <dbReference type="Proteomes" id="UP001186974"/>
    </source>
</evidence>
<accession>A0ACC3DLG4</accession>
<gene>
    <name evidence="1" type="ORF">LTS18_010529</name>
</gene>
<keyword evidence="2" id="KW-1185">Reference proteome</keyword>
<proteinExistence type="predicted"/>
<feature type="non-terminal residue" evidence="1">
    <location>
        <position position="108"/>
    </location>
</feature>
<dbReference type="EMBL" id="JAWDJW010002954">
    <property type="protein sequence ID" value="KAK3077343.1"/>
    <property type="molecule type" value="Genomic_DNA"/>
</dbReference>
<evidence type="ECO:0000313" key="1">
    <source>
        <dbReference type="EMBL" id="KAK3077343.1"/>
    </source>
</evidence>
<sequence length="108" mass="11868">MLTRDFVIQNVASAVGPGHKVDLKNYDVLILVEIYKNICGMSVVGNDYDKLKRYNLMELYEPSPKTDADMRINATASSSEDAARRPSTSNGVAGDEAVSRQVNVEQMA</sequence>
<comment type="caution">
    <text evidence="1">The sequence shown here is derived from an EMBL/GenBank/DDBJ whole genome shotgun (WGS) entry which is preliminary data.</text>
</comment>
<name>A0ACC3DLG4_9PEZI</name>
<protein>
    <submittedName>
        <fullName evidence="1">Uncharacterized protein</fullName>
    </submittedName>
</protein>
<organism evidence="1 2">
    <name type="scientific">Coniosporium uncinatum</name>
    <dbReference type="NCBI Taxonomy" id="93489"/>
    <lineage>
        <taxon>Eukaryota</taxon>
        <taxon>Fungi</taxon>
        <taxon>Dikarya</taxon>
        <taxon>Ascomycota</taxon>
        <taxon>Pezizomycotina</taxon>
        <taxon>Dothideomycetes</taxon>
        <taxon>Dothideomycetes incertae sedis</taxon>
        <taxon>Coniosporium</taxon>
    </lineage>
</organism>
<reference evidence="1" key="1">
    <citation type="submission" date="2024-09" db="EMBL/GenBank/DDBJ databases">
        <title>Black Yeasts Isolated from many extreme environments.</title>
        <authorList>
            <person name="Coleine C."/>
            <person name="Stajich J.E."/>
            <person name="Selbmann L."/>
        </authorList>
    </citation>
    <scope>NUCLEOTIDE SEQUENCE</scope>
    <source>
        <strain evidence="1">CCFEE 5737</strain>
    </source>
</reference>